<dbReference type="GO" id="GO:0032040">
    <property type="term" value="C:small-subunit processome"/>
    <property type="evidence" value="ECO:0007669"/>
    <property type="project" value="InterPro"/>
</dbReference>
<feature type="compositionally biased region" description="Acidic residues" evidence="7">
    <location>
        <begin position="385"/>
        <end position="425"/>
    </location>
</feature>
<proteinExistence type="inferred from homology"/>
<protein>
    <submittedName>
        <fullName evidence="8">Putative nucleolar complex protein 14</fullName>
    </submittedName>
</protein>
<keyword evidence="5" id="KW-0539">Nucleus</keyword>
<accession>A0A8H7CYP1</accession>
<feature type="compositionally biased region" description="Basic and acidic residues" evidence="7">
    <location>
        <begin position="60"/>
        <end position="70"/>
    </location>
</feature>
<evidence type="ECO:0000256" key="3">
    <source>
        <dbReference type="ARBA" id="ARBA00022517"/>
    </source>
</evidence>
<keyword evidence="3" id="KW-0690">Ribosome biogenesis</keyword>
<comment type="subcellular location">
    <subcellularLocation>
        <location evidence="1">Nucleus</location>
        <location evidence="1">Nucleolus</location>
    </subcellularLocation>
</comment>
<dbReference type="InterPro" id="IPR007276">
    <property type="entry name" value="Nop14"/>
</dbReference>
<feature type="compositionally biased region" description="Basic and acidic residues" evidence="7">
    <location>
        <begin position="206"/>
        <end position="215"/>
    </location>
</feature>
<feature type="compositionally biased region" description="Acidic residues" evidence="7">
    <location>
        <begin position="357"/>
        <end position="367"/>
    </location>
</feature>
<evidence type="ECO:0000256" key="6">
    <source>
        <dbReference type="ARBA" id="ARBA00024695"/>
    </source>
</evidence>
<dbReference type="OrthoDB" id="441771at2759"/>
<feature type="region of interest" description="Disordered" evidence="7">
    <location>
        <begin position="866"/>
        <end position="895"/>
    </location>
</feature>
<comment type="function">
    <text evidence="6">Involved in nucleolar processing of pre-18S ribosomal RNA. Has a role in the nuclear export of 40S pre-ribosomal subunit to the cytoplasm.</text>
</comment>
<dbReference type="EMBL" id="JACAZI010000009">
    <property type="protein sequence ID" value="KAF7352288.1"/>
    <property type="molecule type" value="Genomic_DNA"/>
</dbReference>
<feature type="region of interest" description="Disordered" evidence="7">
    <location>
        <begin position="1"/>
        <end position="91"/>
    </location>
</feature>
<keyword evidence="4" id="KW-0698">rRNA processing</keyword>
<organism evidence="8 9">
    <name type="scientific">Mycena venus</name>
    <dbReference type="NCBI Taxonomy" id="2733690"/>
    <lineage>
        <taxon>Eukaryota</taxon>
        <taxon>Fungi</taxon>
        <taxon>Dikarya</taxon>
        <taxon>Basidiomycota</taxon>
        <taxon>Agaricomycotina</taxon>
        <taxon>Agaricomycetes</taxon>
        <taxon>Agaricomycetidae</taxon>
        <taxon>Agaricales</taxon>
        <taxon>Marasmiineae</taxon>
        <taxon>Mycenaceae</taxon>
        <taxon>Mycena</taxon>
    </lineage>
</organism>
<dbReference type="PANTHER" id="PTHR23183:SF0">
    <property type="entry name" value="NUCLEOLAR PROTEIN 14"/>
    <property type="match status" value="1"/>
</dbReference>
<dbReference type="GO" id="GO:0030692">
    <property type="term" value="C:Noc4p-Nop14p complex"/>
    <property type="evidence" value="ECO:0007669"/>
    <property type="project" value="TreeGrafter"/>
</dbReference>
<dbReference type="AlphaFoldDB" id="A0A8H7CYP1"/>
<keyword evidence="9" id="KW-1185">Reference proteome</keyword>
<gene>
    <name evidence="8" type="ORF">MVEN_01192500</name>
</gene>
<feature type="region of interest" description="Disordered" evidence="7">
    <location>
        <begin position="169"/>
        <end position="450"/>
    </location>
</feature>
<evidence type="ECO:0000256" key="1">
    <source>
        <dbReference type="ARBA" id="ARBA00004604"/>
    </source>
</evidence>
<evidence type="ECO:0000313" key="8">
    <source>
        <dbReference type="EMBL" id="KAF7352288.1"/>
    </source>
</evidence>
<dbReference type="PANTHER" id="PTHR23183">
    <property type="entry name" value="NOP14"/>
    <property type="match status" value="1"/>
</dbReference>
<comment type="caution">
    <text evidence="8">The sequence shown here is derived from an EMBL/GenBank/DDBJ whole genome shotgun (WGS) entry which is preliminary data.</text>
</comment>
<evidence type="ECO:0000256" key="4">
    <source>
        <dbReference type="ARBA" id="ARBA00022552"/>
    </source>
</evidence>
<feature type="compositionally biased region" description="Basic and acidic residues" evidence="7">
    <location>
        <begin position="239"/>
        <end position="252"/>
    </location>
</feature>
<reference evidence="8" key="1">
    <citation type="submission" date="2020-05" db="EMBL/GenBank/DDBJ databases">
        <title>Mycena genomes resolve the evolution of fungal bioluminescence.</title>
        <authorList>
            <person name="Tsai I.J."/>
        </authorList>
    </citation>
    <scope>NUCLEOTIDE SEQUENCE</scope>
    <source>
        <strain evidence="8">CCC161011</strain>
    </source>
</reference>
<evidence type="ECO:0000256" key="5">
    <source>
        <dbReference type="ARBA" id="ARBA00023242"/>
    </source>
</evidence>
<dbReference type="GO" id="GO:0030490">
    <property type="term" value="P:maturation of SSU-rRNA"/>
    <property type="evidence" value="ECO:0007669"/>
    <property type="project" value="TreeGrafter"/>
</dbReference>
<feature type="compositionally biased region" description="Basic and acidic residues" evidence="7">
    <location>
        <begin position="279"/>
        <end position="325"/>
    </location>
</feature>
<feature type="compositionally biased region" description="Basic and acidic residues" evidence="7">
    <location>
        <begin position="36"/>
        <end position="52"/>
    </location>
</feature>
<feature type="compositionally biased region" description="Basic and acidic residues" evidence="7">
    <location>
        <begin position="874"/>
        <end position="887"/>
    </location>
</feature>
<comment type="similarity">
    <text evidence="2">Belongs to the NOP14 family.</text>
</comment>
<feature type="compositionally biased region" description="Low complexity" evidence="7">
    <location>
        <begin position="1"/>
        <end position="18"/>
    </location>
</feature>
<dbReference type="Pfam" id="PF04147">
    <property type="entry name" value="Nop14"/>
    <property type="match status" value="1"/>
</dbReference>
<feature type="region of interest" description="Disordered" evidence="7">
    <location>
        <begin position="128"/>
        <end position="150"/>
    </location>
</feature>
<evidence type="ECO:0000256" key="7">
    <source>
        <dbReference type="SAM" id="MobiDB-lite"/>
    </source>
</evidence>
<evidence type="ECO:0000256" key="2">
    <source>
        <dbReference type="ARBA" id="ARBA00007466"/>
    </source>
</evidence>
<evidence type="ECO:0000313" key="9">
    <source>
        <dbReference type="Proteomes" id="UP000620124"/>
    </source>
</evidence>
<feature type="compositionally biased region" description="Acidic residues" evidence="7">
    <location>
        <begin position="194"/>
        <end position="205"/>
    </location>
</feature>
<name>A0A8H7CYP1_9AGAR</name>
<dbReference type="Proteomes" id="UP000620124">
    <property type="component" value="Unassembled WGS sequence"/>
</dbReference>
<sequence>MAKGSQLSQLKSALSQAGVTGHQQNGKKRKRTAGSQEKDKEKRAAKLEEIHKKLNPFDTKVTKLKHEVGGRKLKGVTGKPSQSKQAGLEQRKKTLLVEYEEKGRAGGIVDRRFGENDPTMSLEERMLERFTKERQRSSRGTAFNLEDEDELTHYGQSLSKLDDFDNVGLRLEDDEETGQLAPDVVGKTHFGGFSDEDEDEDEDEQPERKKSKAEVMAEVMAKSKEHKLRRQMEREEEDNVRHELDQEFDSLRDLIYAPDPSASGSNSIPLGPGAAPKPVELESHDVDYDQRVRELAFDARAKPKDRTKTEEEVALAEKEALEKAERRRRKRMLGLDESDSEDEDGRSRKKRKRGGDDLEDDFDDEEGWNGIGTGLGDQVPAVAGEDADSSGSEGEDDGEEDEEDDDEESDGQQDDEEESEVEGDHEELIASAKPSAKRKSKTRDKELPFTFPCPASHEELLEILEDVDDKDVPTVIQRIRALYHTSLAPENKFKLQTLTSVIIDHLLYISSPPEPHFDLVSSLLPHLFVLTGSYPIQAAENFVSKLSLMHKNLRRGLSRGALDPQSKTWPGLSELTLLRIIGATWPTSDLHHAVVSPTRVLMGAYLGLARVRSLADIASGLFLCTLFLQFEQLSKRLVPEAVNFAVNSVLHLAPHRYEDVAALPGAFPAPDFRSELCRGLSLDAKKAKTKAIPKAELVALLTAEEPTEEGKAQLLGLTVDLLGRFADMYKGLEGFIELYEPVLEILLHIREQIGAGSIQARLTTVSDSIRRLLKFSREARQPLLLQAHKPIPIPTYIPKFETSKSSYLRRQDPDHERNEAAKLRNQYKQERKGAIRELRKDARFLAGVEQKKQAEKDRMYNESLKKVYGSIQTERAEEKAMEREKSREKKRAGRK</sequence>